<evidence type="ECO:0000313" key="8">
    <source>
        <dbReference type="Proteomes" id="UP000463883"/>
    </source>
</evidence>
<feature type="transmembrane region" description="Helical" evidence="6">
    <location>
        <begin position="39"/>
        <end position="61"/>
    </location>
</feature>
<evidence type="ECO:0000256" key="4">
    <source>
        <dbReference type="ARBA" id="ARBA00022989"/>
    </source>
</evidence>
<dbReference type="GO" id="GO:0005886">
    <property type="term" value="C:plasma membrane"/>
    <property type="evidence" value="ECO:0007669"/>
    <property type="project" value="UniProtKB-SubCell"/>
</dbReference>
<dbReference type="KEGG" id="amic:Ami3637_07315"/>
<dbReference type="CDD" id="cd06580">
    <property type="entry name" value="TM_PBP1_transp_TpRbsC_like"/>
    <property type="match status" value="1"/>
</dbReference>
<dbReference type="Proteomes" id="UP000463883">
    <property type="component" value="Chromosome"/>
</dbReference>
<proteinExistence type="predicted"/>
<feature type="transmembrane region" description="Helical" evidence="6">
    <location>
        <begin position="67"/>
        <end position="88"/>
    </location>
</feature>
<reference evidence="7 8" key="1">
    <citation type="submission" date="2020-01" db="EMBL/GenBank/DDBJ databases">
        <title>Genomic analysis of Aminipila sp. CBA3637.</title>
        <authorList>
            <person name="Kim Y.B."/>
            <person name="Roh S.W."/>
        </authorList>
    </citation>
    <scope>NUCLEOTIDE SEQUENCE [LARGE SCALE GENOMIC DNA]</scope>
    <source>
        <strain evidence="7 8">CBA3637</strain>
    </source>
</reference>
<evidence type="ECO:0000256" key="5">
    <source>
        <dbReference type="ARBA" id="ARBA00023136"/>
    </source>
</evidence>
<keyword evidence="3 6" id="KW-0812">Transmembrane</keyword>
<accession>A0A6P1MMK0</accession>
<dbReference type="EMBL" id="CP047591">
    <property type="protein sequence ID" value="QHI72235.1"/>
    <property type="molecule type" value="Genomic_DNA"/>
</dbReference>
<name>A0A6P1MMK0_9FIRM</name>
<feature type="transmembrane region" description="Helical" evidence="6">
    <location>
        <begin position="95"/>
        <end position="116"/>
    </location>
</feature>
<dbReference type="PANTHER" id="PTHR43370:SF1">
    <property type="entry name" value="GUANOSINE ABC TRANSPORTER PERMEASE PROTEIN NUPQ"/>
    <property type="match status" value="1"/>
</dbReference>
<dbReference type="GO" id="GO:0022857">
    <property type="term" value="F:transmembrane transporter activity"/>
    <property type="evidence" value="ECO:0007669"/>
    <property type="project" value="InterPro"/>
</dbReference>
<dbReference type="AlphaFoldDB" id="A0A6P1MMK0"/>
<evidence type="ECO:0000256" key="3">
    <source>
        <dbReference type="ARBA" id="ARBA00022692"/>
    </source>
</evidence>
<feature type="transmembrane region" description="Helical" evidence="6">
    <location>
        <begin position="278"/>
        <end position="297"/>
    </location>
</feature>
<feature type="transmembrane region" description="Helical" evidence="6">
    <location>
        <begin position="202"/>
        <end position="223"/>
    </location>
</feature>
<feature type="transmembrane region" description="Helical" evidence="6">
    <location>
        <begin position="12"/>
        <end position="32"/>
    </location>
</feature>
<dbReference type="Pfam" id="PF02653">
    <property type="entry name" value="BPD_transp_2"/>
    <property type="match status" value="1"/>
</dbReference>
<feature type="transmembrane region" description="Helical" evidence="6">
    <location>
        <begin position="154"/>
        <end position="171"/>
    </location>
</feature>
<dbReference type="InterPro" id="IPR001851">
    <property type="entry name" value="ABC_transp_permease"/>
</dbReference>
<keyword evidence="2" id="KW-1003">Cell membrane</keyword>
<sequence length="305" mass="32098">MDKIVDVIFSIAFLDSVIRVTTPILFATMAILVSDRAGVLNIGVEGTMLVSALAGVIGSAFTQNAWLGLLIAILTGMAYSGILAVCHLKLGTDVFLSAIALNLMASGLTVFVLYLLTGDKGVSTKLPSKVIPNVHIPVIKDIPVLGDILSGQNALTYIAIITLILLSIFLYKTRTGTYIRAAGELPQAVETAGVSVKKIRMLALLLSGAIAGMGGAFMSMGYLSMFTKDMVAGRGFIALAAEAMGRGLPGLSLLSSLLFGFADALASSLQIFNIPSQLTRLVPYLLTIVALTIYAAGEQKKRKKL</sequence>
<dbReference type="PANTHER" id="PTHR43370">
    <property type="entry name" value="SUGAR ABC TRANSPORTER INTEGRAL MEMBRANE PROTEIN-RELATED"/>
    <property type="match status" value="1"/>
</dbReference>
<evidence type="ECO:0000313" key="7">
    <source>
        <dbReference type="EMBL" id="QHI72235.1"/>
    </source>
</evidence>
<keyword evidence="5 6" id="KW-0472">Membrane</keyword>
<evidence type="ECO:0000256" key="6">
    <source>
        <dbReference type="SAM" id="Phobius"/>
    </source>
</evidence>
<keyword evidence="8" id="KW-1185">Reference proteome</keyword>
<evidence type="ECO:0000256" key="2">
    <source>
        <dbReference type="ARBA" id="ARBA00022475"/>
    </source>
</evidence>
<gene>
    <name evidence="7" type="ORF">Ami3637_07315</name>
</gene>
<organism evidence="7 8">
    <name type="scientific">Aminipila terrae</name>
    <dbReference type="NCBI Taxonomy" id="2697030"/>
    <lineage>
        <taxon>Bacteria</taxon>
        <taxon>Bacillati</taxon>
        <taxon>Bacillota</taxon>
        <taxon>Clostridia</taxon>
        <taxon>Peptostreptococcales</taxon>
        <taxon>Anaerovoracaceae</taxon>
        <taxon>Aminipila</taxon>
    </lineage>
</organism>
<evidence type="ECO:0000256" key="1">
    <source>
        <dbReference type="ARBA" id="ARBA00004651"/>
    </source>
</evidence>
<dbReference type="RefSeq" id="WP_162362004.1">
    <property type="nucleotide sequence ID" value="NZ_CP047591.1"/>
</dbReference>
<comment type="subcellular location">
    <subcellularLocation>
        <location evidence="1">Cell membrane</location>
        <topology evidence="1">Multi-pass membrane protein</topology>
    </subcellularLocation>
</comment>
<protein>
    <submittedName>
        <fullName evidence="7">ABC transporter permease</fullName>
    </submittedName>
</protein>
<keyword evidence="4 6" id="KW-1133">Transmembrane helix</keyword>